<dbReference type="GO" id="GO:0005634">
    <property type="term" value="C:nucleus"/>
    <property type="evidence" value="ECO:0007669"/>
    <property type="project" value="UniProtKB-SubCell"/>
</dbReference>
<dbReference type="PANTHER" id="PTHR31845">
    <property type="entry name" value="FINGER DOMAIN PROTEIN, PUTATIVE-RELATED"/>
    <property type="match status" value="1"/>
</dbReference>
<protein>
    <submittedName>
        <fullName evidence="6">Uncharacterized protein</fullName>
    </submittedName>
</protein>
<evidence type="ECO:0000313" key="7">
    <source>
        <dbReference type="Proteomes" id="UP000693738"/>
    </source>
</evidence>
<evidence type="ECO:0000256" key="3">
    <source>
        <dbReference type="ARBA" id="ARBA00023125"/>
    </source>
</evidence>
<keyword evidence="2" id="KW-0805">Transcription regulation</keyword>
<keyword evidence="3" id="KW-0238">DNA-binding</keyword>
<dbReference type="GO" id="GO:0000981">
    <property type="term" value="F:DNA-binding transcription factor activity, RNA polymerase II-specific"/>
    <property type="evidence" value="ECO:0007669"/>
    <property type="project" value="TreeGrafter"/>
</dbReference>
<sequence length="248" mass="27977">MPTTQDPIELGLISERAAQVLYGMFFRHFNPIVGLLDPSIYTFQHTRTQSSFLLTVILTVASRILPPVLHESLRDHAESLLGGALVSCDTGIETVWAIVCMYHWKDADDTRGDMLIGFAARLAASAGWDFAGRDEEHWRHMAEIELRQRMDQRRVCMVLARIDPRLYIPTPALLQEDMNPCDLSNDISTLSGFLDFGDLTLDEGDYTALLNLGSNVELEALDHDFLRSRYHEADLAALDEPGIFFHAR</sequence>
<evidence type="ECO:0000256" key="5">
    <source>
        <dbReference type="ARBA" id="ARBA00023242"/>
    </source>
</evidence>
<evidence type="ECO:0000256" key="4">
    <source>
        <dbReference type="ARBA" id="ARBA00023163"/>
    </source>
</evidence>
<comment type="caution">
    <text evidence="6">The sequence shown here is derived from an EMBL/GenBank/DDBJ whole genome shotgun (WGS) entry which is preliminary data.</text>
</comment>
<evidence type="ECO:0000256" key="2">
    <source>
        <dbReference type="ARBA" id="ARBA00023015"/>
    </source>
</evidence>
<dbReference type="GO" id="GO:0000976">
    <property type="term" value="F:transcription cis-regulatory region binding"/>
    <property type="evidence" value="ECO:0007669"/>
    <property type="project" value="TreeGrafter"/>
</dbReference>
<accession>A0A8J2IRV6</accession>
<dbReference type="AlphaFoldDB" id="A0A8J2IRV6"/>
<gene>
    <name evidence="6" type="ORF">FEQUK3_LOCUS9188</name>
</gene>
<proteinExistence type="predicted"/>
<evidence type="ECO:0000256" key="1">
    <source>
        <dbReference type="ARBA" id="ARBA00004123"/>
    </source>
</evidence>
<dbReference type="EMBL" id="CAJSTJ010000157">
    <property type="protein sequence ID" value="CAG7563441.1"/>
    <property type="molecule type" value="Genomic_DNA"/>
</dbReference>
<name>A0A8J2IRV6_FUSEQ</name>
<comment type="subcellular location">
    <subcellularLocation>
        <location evidence="1">Nucleus</location>
    </subcellularLocation>
</comment>
<keyword evidence="4" id="KW-0804">Transcription</keyword>
<dbReference type="CDD" id="cd12148">
    <property type="entry name" value="fungal_TF_MHR"/>
    <property type="match status" value="1"/>
</dbReference>
<reference evidence="6" key="1">
    <citation type="submission" date="2021-05" db="EMBL/GenBank/DDBJ databases">
        <authorList>
            <person name="Khan N."/>
        </authorList>
    </citation>
    <scope>NUCLEOTIDE SEQUENCE</scope>
</reference>
<keyword evidence="5" id="KW-0539">Nucleus</keyword>
<organism evidence="6 7">
    <name type="scientific">Fusarium equiseti</name>
    <name type="common">Fusarium scirpi</name>
    <dbReference type="NCBI Taxonomy" id="61235"/>
    <lineage>
        <taxon>Eukaryota</taxon>
        <taxon>Fungi</taxon>
        <taxon>Dikarya</taxon>
        <taxon>Ascomycota</taxon>
        <taxon>Pezizomycotina</taxon>
        <taxon>Sordariomycetes</taxon>
        <taxon>Hypocreomycetidae</taxon>
        <taxon>Hypocreales</taxon>
        <taxon>Nectriaceae</taxon>
        <taxon>Fusarium</taxon>
        <taxon>Fusarium incarnatum-equiseti species complex</taxon>
    </lineage>
</organism>
<evidence type="ECO:0000313" key="6">
    <source>
        <dbReference type="EMBL" id="CAG7563441.1"/>
    </source>
</evidence>
<dbReference type="InterPro" id="IPR051089">
    <property type="entry name" value="prtT"/>
</dbReference>
<dbReference type="PANTHER" id="PTHR31845:SF17">
    <property type="entry name" value="ZN(II)2CYS6 TRANSCRIPTION FACTOR (EUROFUNG)"/>
    <property type="match status" value="1"/>
</dbReference>
<dbReference type="Proteomes" id="UP000693738">
    <property type="component" value="Unassembled WGS sequence"/>
</dbReference>